<evidence type="ECO:0000256" key="3">
    <source>
        <dbReference type="SAM" id="Phobius"/>
    </source>
</evidence>
<dbReference type="RefSeq" id="WP_223094489.1">
    <property type="nucleotide sequence ID" value="NZ_CP061913.1"/>
</dbReference>
<keyword evidence="3" id="KW-0472">Membrane</keyword>
<dbReference type="NCBIfam" id="TIGR00377">
    <property type="entry name" value="ant_ant_sig"/>
    <property type="match status" value="1"/>
</dbReference>
<protein>
    <recommendedName>
        <fullName evidence="2">Anti-sigma factor antagonist</fullName>
    </recommendedName>
</protein>
<evidence type="ECO:0000313" key="5">
    <source>
        <dbReference type="EMBL" id="MFB9449500.1"/>
    </source>
</evidence>
<dbReference type="CDD" id="cd07043">
    <property type="entry name" value="STAS_anti-anti-sigma_factors"/>
    <property type="match status" value="1"/>
</dbReference>
<dbReference type="InterPro" id="IPR058548">
    <property type="entry name" value="MlaB-like_STAS"/>
</dbReference>
<dbReference type="InterPro" id="IPR036513">
    <property type="entry name" value="STAS_dom_sf"/>
</dbReference>
<dbReference type="Pfam" id="PF13466">
    <property type="entry name" value="STAS_2"/>
    <property type="match status" value="1"/>
</dbReference>
<keyword evidence="6" id="KW-1185">Reference proteome</keyword>
<dbReference type="EMBL" id="JBHMCA010000067">
    <property type="protein sequence ID" value="MFB9449500.1"/>
    <property type="molecule type" value="Genomic_DNA"/>
</dbReference>
<evidence type="ECO:0000259" key="4">
    <source>
        <dbReference type="PROSITE" id="PS50801"/>
    </source>
</evidence>
<feature type="domain" description="STAS" evidence="4">
    <location>
        <begin position="15"/>
        <end position="112"/>
    </location>
</feature>
<dbReference type="PANTHER" id="PTHR33495">
    <property type="entry name" value="ANTI-SIGMA FACTOR ANTAGONIST TM_1081-RELATED-RELATED"/>
    <property type="match status" value="1"/>
</dbReference>
<comment type="similarity">
    <text evidence="1 2">Belongs to the anti-sigma-factor antagonist family.</text>
</comment>
<keyword evidence="3" id="KW-1133">Transmembrane helix</keyword>
<dbReference type="PROSITE" id="PS50801">
    <property type="entry name" value="STAS"/>
    <property type="match status" value="1"/>
</dbReference>
<evidence type="ECO:0000313" key="6">
    <source>
        <dbReference type="Proteomes" id="UP001589608"/>
    </source>
</evidence>
<dbReference type="Gene3D" id="3.30.750.24">
    <property type="entry name" value="STAS domain"/>
    <property type="match status" value="1"/>
</dbReference>
<evidence type="ECO:0000256" key="2">
    <source>
        <dbReference type="RuleBase" id="RU003749"/>
    </source>
</evidence>
<organism evidence="5 6">
    <name type="scientific">Dactylosporangium vinaceum</name>
    <dbReference type="NCBI Taxonomy" id="53362"/>
    <lineage>
        <taxon>Bacteria</taxon>
        <taxon>Bacillati</taxon>
        <taxon>Actinomycetota</taxon>
        <taxon>Actinomycetes</taxon>
        <taxon>Micromonosporales</taxon>
        <taxon>Micromonosporaceae</taxon>
        <taxon>Dactylosporangium</taxon>
    </lineage>
</organism>
<comment type="caution">
    <text evidence="5">The sequence shown here is derived from an EMBL/GenBank/DDBJ whole genome shotgun (WGS) entry which is preliminary data.</text>
</comment>
<name>A0ABV5MKW1_9ACTN</name>
<proteinExistence type="inferred from homology"/>
<dbReference type="InterPro" id="IPR003658">
    <property type="entry name" value="Anti-sigma_ant"/>
</dbReference>
<accession>A0ABV5MKW1</accession>
<gene>
    <name evidence="5" type="ORF">ACFFTR_41020</name>
</gene>
<dbReference type="Proteomes" id="UP001589608">
    <property type="component" value="Unassembled WGS sequence"/>
</dbReference>
<dbReference type="SUPFAM" id="SSF52091">
    <property type="entry name" value="SpoIIaa-like"/>
    <property type="match status" value="1"/>
</dbReference>
<dbReference type="InterPro" id="IPR002645">
    <property type="entry name" value="STAS_dom"/>
</dbReference>
<sequence length="112" mass="11358">MSVNLDVDVHTGPAGTATVVARGDLDYNTAPAFRAAVTAALADRPTTLCLDLAALTFMDSSGIVALLAAHSAAAALGCALVLDGVTPWLRTRFAITGLDKVLSLDDPPPALA</sequence>
<dbReference type="PANTHER" id="PTHR33495:SF2">
    <property type="entry name" value="ANTI-SIGMA FACTOR ANTAGONIST TM_1081-RELATED"/>
    <property type="match status" value="1"/>
</dbReference>
<reference evidence="5 6" key="1">
    <citation type="submission" date="2024-09" db="EMBL/GenBank/DDBJ databases">
        <authorList>
            <person name="Sun Q."/>
            <person name="Mori K."/>
        </authorList>
    </citation>
    <scope>NUCLEOTIDE SEQUENCE [LARGE SCALE GENOMIC DNA]</scope>
    <source>
        <strain evidence="5 6">JCM 3307</strain>
    </source>
</reference>
<evidence type="ECO:0000256" key="1">
    <source>
        <dbReference type="ARBA" id="ARBA00009013"/>
    </source>
</evidence>
<keyword evidence="3" id="KW-0812">Transmembrane</keyword>
<feature type="transmembrane region" description="Helical" evidence="3">
    <location>
        <begin position="62"/>
        <end position="82"/>
    </location>
</feature>